<gene>
    <name evidence="2" type="primary">OSJNBa0072A21.12</name>
</gene>
<feature type="compositionally biased region" description="Pro residues" evidence="1">
    <location>
        <begin position="119"/>
        <end position="132"/>
    </location>
</feature>
<feature type="region of interest" description="Disordered" evidence="1">
    <location>
        <begin position="174"/>
        <end position="197"/>
    </location>
</feature>
<feature type="region of interest" description="Disordered" evidence="1">
    <location>
        <begin position="31"/>
        <end position="158"/>
    </location>
</feature>
<feature type="compositionally biased region" description="Basic and acidic residues" evidence="1">
    <location>
        <begin position="31"/>
        <end position="47"/>
    </location>
</feature>
<evidence type="ECO:0000313" key="2">
    <source>
        <dbReference type="EMBL" id="BAD37740.1"/>
    </source>
</evidence>
<protein>
    <submittedName>
        <fullName evidence="2">Uncharacterized protein</fullName>
    </submittedName>
</protein>
<reference evidence="3" key="1">
    <citation type="journal article" date="2005" name="Nature">
        <title>The map-based sequence of the rice genome.</title>
        <authorList>
            <consortium name="International rice genome sequencing project (IRGSP)"/>
            <person name="Matsumoto T."/>
            <person name="Wu J."/>
            <person name="Kanamori H."/>
            <person name="Katayose Y."/>
            <person name="Fujisawa M."/>
            <person name="Namiki N."/>
            <person name="Mizuno H."/>
            <person name="Yamamoto K."/>
            <person name="Antonio B.A."/>
            <person name="Baba T."/>
            <person name="Sakata K."/>
            <person name="Nagamura Y."/>
            <person name="Aoki H."/>
            <person name="Arikawa K."/>
            <person name="Arita K."/>
            <person name="Bito T."/>
            <person name="Chiden Y."/>
            <person name="Fujitsuka N."/>
            <person name="Fukunaka R."/>
            <person name="Hamada M."/>
            <person name="Harada C."/>
            <person name="Hayashi A."/>
            <person name="Hijishita S."/>
            <person name="Honda M."/>
            <person name="Hosokawa S."/>
            <person name="Ichikawa Y."/>
            <person name="Idonuma A."/>
            <person name="Iijima M."/>
            <person name="Ikeda M."/>
            <person name="Ikeno M."/>
            <person name="Ito K."/>
            <person name="Ito S."/>
            <person name="Ito T."/>
            <person name="Ito Y."/>
            <person name="Ito Y."/>
            <person name="Iwabuchi A."/>
            <person name="Kamiya K."/>
            <person name="Karasawa W."/>
            <person name="Kurita K."/>
            <person name="Katagiri S."/>
            <person name="Kikuta A."/>
            <person name="Kobayashi H."/>
            <person name="Kobayashi N."/>
            <person name="Machita K."/>
            <person name="Maehara T."/>
            <person name="Masukawa M."/>
            <person name="Mizubayashi T."/>
            <person name="Mukai Y."/>
            <person name="Nagasaki H."/>
            <person name="Nagata Y."/>
            <person name="Naito S."/>
            <person name="Nakashima M."/>
            <person name="Nakama Y."/>
            <person name="Nakamichi Y."/>
            <person name="Nakamura M."/>
            <person name="Meguro A."/>
            <person name="Negishi M."/>
            <person name="Ohta I."/>
            <person name="Ohta T."/>
            <person name="Okamoto M."/>
            <person name="Ono N."/>
            <person name="Saji S."/>
            <person name="Sakaguchi M."/>
            <person name="Sakai K."/>
            <person name="Shibata M."/>
            <person name="Shimokawa T."/>
            <person name="Song J."/>
            <person name="Takazaki Y."/>
            <person name="Terasawa K."/>
            <person name="Tsugane M."/>
            <person name="Tsuji K."/>
            <person name="Ueda S."/>
            <person name="Waki K."/>
            <person name="Yamagata H."/>
            <person name="Yamamoto M."/>
            <person name="Yamamoto S."/>
            <person name="Yamane H."/>
            <person name="Yoshiki S."/>
            <person name="Yoshihara R."/>
            <person name="Yukawa K."/>
            <person name="Zhong H."/>
            <person name="Yano M."/>
            <person name="Yuan Q."/>
            <person name="Ouyang S."/>
            <person name="Liu J."/>
            <person name="Jones K.M."/>
            <person name="Gansberger K."/>
            <person name="Moffat K."/>
            <person name="Hill J."/>
            <person name="Bera J."/>
            <person name="Fadrosh D."/>
            <person name="Jin S."/>
            <person name="Johri S."/>
            <person name="Kim M."/>
            <person name="Overton L."/>
            <person name="Reardon M."/>
            <person name="Tsitrin T."/>
            <person name="Vuong H."/>
            <person name="Weaver B."/>
            <person name="Ciecko A."/>
            <person name="Tallon L."/>
            <person name="Jackson J."/>
            <person name="Pai G."/>
            <person name="Aken S.V."/>
            <person name="Utterback T."/>
            <person name="Reidmuller S."/>
            <person name="Feldblyum T."/>
            <person name="Hsiao J."/>
            <person name="Zismann V."/>
            <person name="Iobst S."/>
            <person name="de Vazeille A.R."/>
            <person name="Buell C.R."/>
            <person name="Ying K."/>
            <person name="Li Y."/>
            <person name="Lu T."/>
            <person name="Huang Y."/>
            <person name="Zhao Q."/>
            <person name="Feng Q."/>
            <person name="Zhang L."/>
            <person name="Zhu J."/>
            <person name="Weng Q."/>
            <person name="Mu J."/>
            <person name="Lu Y."/>
            <person name="Fan D."/>
            <person name="Liu Y."/>
            <person name="Guan J."/>
            <person name="Zhang Y."/>
            <person name="Yu S."/>
            <person name="Liu X."/>
            <person name="Zhang Y."/>
            <person name="Hong G."/>
            <person name="Han B."/>
            <person name="Choisne N."/>
            <person name="Demange N."/>
            <person name="Orjeda G."/>
            <person name="Samain S."/>
            <person name="Cattolico L."/>
            <person name="Pelletier E."/>
            <person name="Couloux A."/>
            <person name="Segurens B."/>
            <person name="Wincker P."/>
            <person name="D'Hont A."/>
            <person name="Scarpelli C."/>
            <person name="Weissenbach J."/>
            <person name="Salanoubat M."/>
            <person name="Quetier F."/>
            <person name="Yu Y."/>
            <person name="Kim H.R."/>
            <person name="Rambo T."/>
            <person name="Currie J."/>
            <person name="Collura K."/>
            <person name="Luo M."/>
            <person name="Yang T."/>
            <person name="Ammiraju J.S.S."/>
            <person name="Engler F."/>
            <person name="Soderlund C."/>
            <person name="Wing R.A."/>
            <person name="Palmer L.E."/>
            <person name="de la Bastide M."/>
            <person name="Spiegel L."/>
            <person name="Nascimento L."/>
            <person name="Zutavern T."/>
            <person name="O'Shaughnessy A."/>
            <person name="Dike S."/>
            <person name="Dedhia N."/>
            <person name="Preston R."/>
            <person name="Balija V."/>
            <person name="McCombie W.R."/>
            <person name="Chow T."/>
            <person name="Chen H."/>
            <person name="Chung M."/>
            <person name="Chen C."/>
            <person name="Shaw J."/>
            <person name="Wu H."/>
            <person name="Hsiao K."/>
            <person name="Chao Y."/>
            <person name="Chu M."/>
            <person name="Cheng C."/>
            <person name="Hour A."/>
            <person name="Lee P."/>
            <person name="Lin S."/>
            <person name="Lin Y."/>
            <person name="Liou J."/>
            <person name="Liu S."/>
            <person name="Hsing Y."/>
            <person name="Raghuvanshi S."/>
            <person name="Mohanty A."/>
            <person name="Bharti A.K."/>
            <person name="Gaur A."/>
            <person name="Gupta V."/>
            <person name="Kumar D."/>
            <person name="Ravi V."/>
            <person name="Vij S."/>
            <person name="Kapur A."/>
            <person name="Khurana P."/>
            <person name="Khurana P."/>
            <person name="Khurana J.P."/>
            <person name="Tyagi A.K."/>
            <person name="Gaikwad K."/>
            <person name="Singh A."/>
            <person name="Dalal V."/>
            <person name="Srivastava S."/>
            <person name="Dixit A."/>
            <person name="Pal A.K."/>
            <person name="Ghazi I.A."/>
            <person name="Yadav M."/>
            <person name="Pandit A."/>
            <person name="Bhargava A."/>
            <person name="Sureshbabu K."/>
            <person name="Batra K."/>
            <person name="Sharma T.R."/>
            <person name="Mohapatra T."/>
            <person name="Singh N.K."/>
            <person name="Messing J."/>
            <person name="Nelson A.B."/>
            <person name="Fuks G."/>
            <person name="Kavchok S."/>
            <person name="Keizer G."/>
            <person name="Linton E."/>
            <person name="Llaca V."/>
            <person name="Song R."/>
            <person name="Tanyolac B."/>
            <person name="Young S."/>
            <person name="Ho-Il K."/>
            <person name="Hahn J.H."/>
            <person name="Sangsakoo G."/>
            <person name="Vanavichit A."/>
            <person name="de Mattos Luiz.A.T."/>
            <person name="Zimmer P.D."/>
            <person name="Malone G."/>
            <person name="Dellagostin O."/>
            <person name="de Oliveira A.C."/>
            <person name="Bevan M."/>
            <person name="Bancroft I."/>
            <person name="Minx P."/>
            <person name="Cordum H."/>
            <person name="Wilson R."/>
            <person name="Cheng Z."/>
            <person name="Jin W."/>
            <person name="Jiang J."/>
            <person name="Leong S.A."/>
            <person name="Iwama H."/>
            <person name="Gojobori T."/>
            <person name="Itoh T."/>
            <person name="Niimura Y."/>
            <person name="Fujii Y."/>
            <person name="Habara T."/>
            <person name="Sakai H."/>
            <person name="Sato Y."/>
            <person name="Wilson G."/>
            <person name="Kumar K."/>
            <person name="McCouch S."/>
            <person name="Juretic N."/>
            <person name="Hoen D."/>
            <person name="Wright S."/>
            <person name="Bruskiewich R."/>
            <person name="Bureau T."/>
            <person name="Miyao A."/>
            <person name="Hirochika H."/>
            <person name="Nishikawa T."/>
            <person name="Kadowaki K."/>
            <person name="Sugiura M."/>
            <person name="Burr B."/>
            <person name="Sasaki T."/>
        </authorList>
    </citation>
    <scope>NUCLEOTIDE SEQUENCE [LARGE SCALE GENOMIC DNA]</scope>
    <source>
        <strain evidence="3">cv. Nipponbare</strain>
    </source>
</reference>
<evidence type="ECO:0000313" key="3">
    <source>
        <dbReference type="Proteomes" id="UP000000763"/>
    </source>
</evidence>
<dbReference type="AlphaFoldDB" id="Q67VS9"/>
<evidence type="ECO:0000256" key="1">
    <source>
        <dbReference type="SAM" id="MobiDB-lite"/>
    </source>
</evidence>
<name>Q67VS9_ORYSJ</name>
<accession>Q67VS9</accession>
<sequence>MVDNTTKLVDGNDEAAKRVGAVLDLHVGDNLNHHASDHASKGPESTKGRRTAPPVLAEDEGAEGGGGGGARAHWPLLAKTTEHGVDGLGVRGGGSSRTGGEEEAGEVSTRLGAAGGAVPPTPLAPPTTPDPAAPAATCSCDSRRRRRRRCEEEEHKQEDGCCDLLICCREGTSGRGNALHSAEKPPFPRLAWARGRE</sequence>
<dbReference type="EMBL" id="AP004737">
    <property type="protein sequence ID" value="BAD37740.1"/>
    <property type="molecule type" value="Genomic_DNA"/>
</dbReference>
<organism evidence="2 3">
    <name type="scientific">Oryza sativa subsp. japonica</name>
    <name type="common">Rice</name>
    <dbReference type="NCBI Taxonomy" id="39947"/>
    <lineage>
        <taxon>Eukaryota</taxon>
        <taxon>Viridiplantae</taxon>
        <taxon>Streptophyta</taxon>
        <taxon>Embryophyta</taxon>
        <taxon>Tracheophyta</taxon>
        <taxon>Spermatophyta</taxon>
        <taxon>Magnoliopsida</taxon>
        <taxon>Liliopsida</taxon>
        <taxon>Poales</taxon>
        <taxon>Poaceae</taxon>
        <taxon>BOP clade</taxon>
        <taxon>Oryzoideae</taxon>
        <taxon>Oryzeae</taxon>
        <taxon>Oryzinae</taxon>
        <taxon>Oryza</taxon>
        <taxon>Oryza sativa</taxon>
    </lineage>
</organism>
<proteinExistence type="predicted"/>
<dbReference type="Proteomes" id="UP000000763">
    <property type="component" value="Chromosome 6"/>
</dbReference>
<reference evidence="3" key="2">
    <citation type="journal article" date="2008" name="Nucleic Acids Res.">
        <title>The rice annotation project database (RAP-DB): 2008 update.</title>
        <authorList>
            <consortium name="The rice annotation project (RAP)"/>
        </authorList>
    </citation>
    <scope>GENOME REANNOTATION</scope>
    <source>
        <strain evidence="3">cv. Nipponbare</strain>
    </source>
</reference>
<feature type="compositionally biased region" description="Basic and acidic residues" evidence="1">
    <location>
        <begin position="149"/>
        <end position="158"/>
    </location>
</feature>
<feature type="compositionally biased region" description="Gly residues" evidence="1">
    <location>
        <begin position="86"/>
        <end position="97"/>
    </location>
</feature>